<feature type="domain" description="YknX-like beta-barrel" evidence="5">
    <location>
        <begin position="240"/>
        <end position="327"/>
    </location>
</feature>
<dbReference type="SUPFAM" id="SSF111369">
    <property type="entry name" value="HlyD-like secretion proteins"/>
    <property type="match status" value="1"/>
</dbReference>
<name>A0ABS0ANV9_9GAMM</name>
<dbReference type="RefSeq" id="WP_256245728.1">
    <property type="nucleotide sequence ID" value="NZ_ARXX01000012.1"/>
</dbReference>
<dbReference type="Gene3D" id="2.40.50.100">
    <property type="match status" value="1"/>
</dbReference>
<keyword evidence="3" id="KW-0175">Coiled coil</keyword>
<comment type="subcellular location">
    <subcellularLocation>
        <location evidence="1">Cell envelope</location>
    </subcellularLocation>
</comment>
<evidence type="ECO:0000313" key="7">
    <source>
        <dbReference type="Proteomes" id="UP000662703"/>
    </source>
</evidence>
<evidence type="ECO:0000259" key="4">
    <source>
        <dbReference type="Pfam" id="PF25917"/>
    </source>
</evidence>
<reference evidence="6 7" key="1">
    <citation type="submission" date="2012-09" db="EMBL/GenBank/DDBJ databases">
        <title>Genome Sequence of alkane-degrading Bacterium Alcanivorax sp. 521-1.</title>
        <authorList>
            <person name="Lai Q."/>
            <person name="Shao Z."/>
        </authorList>
    </citation>
    <scope>NUCLEOTIDE SEQUENCE [LARGE SCALE GENOMIC DNA]</scope>
    <source>
        <strain evidence="6 7">521-1</strain>
    </source>
</reference>
<feature type="coiled-coil region" evidence="3">
    <location>
        <begin position="106"/>
        <end position="163"/>
    </location>
</feature>
<evidence type="ECO:0000259" key="5">
    <source>
        <dbReference type="Pfam" id="PF25990"/>
    </source>
</evidence>
<dbReference type="Pfam" id="PF25990">
    <property type="entry name" value="Beta-barrel_YknX"/>
    <property type="match status" value="1"/>
</dbReference>
<dbReference type="Pfam" id="PF25917">
    <property type="entry name" value="BSH_RND"/>
    <property type="match status" value="1"/>
</dbReference>
<comment type="caution">
    <text evidence="6">The sequence shown here is derived from an EMBL/GenBank/DDBJ whole genome shotgun (WGS) entry which is preliminary data.</text>
</comment>
<dbReference type="PANTHER" id="PTHR30386">
    <property type="entry name" value="MEMBRANE FUSION SUBUNIT OF EMRAB-TOLC MULTIDRUG EFFLUX PUMP"/>
    <property type="match status" value="1"/>
</dbReference>
<dbReference type="Proteomes" id="UP000662703">
    <property type="component" value="Unassembled WGS sequence"/>
</dbReference>
<proteinExistence type="inferred from homology"/>
<sequence length="351" mass="38242">MTTTQRNRRLAMGLGLIVALAVVLWLVFGGRRYVGTENAYVKIDMVSLTADVSGPLVSVNVDRNQAVTKGQVLAEVDPEPYRIALEEARADQQAVRNRILSERADYARLEAQQSQARRDLAYYQRELDRFQGLDRVAVSKSQLDGAEQKRDQARSQRDVIGQELASLKARLGGGPDVPVEEHPDYQAATAKLEKARYDLAHTRIVAPADGVVGGSTPMQGERVNAGVPVFTLAKNHSAWVEANLKETQLTNVREGQEVEVEVDTYPGVTWKATVQSLSPATGSEYALIPPQNASGNWVKVVQRVPVKLHLTDVDGKPPLRAGMSAEISIDTGASLFGDGQEQPARTADATH</sequence>
<keyword evidence="7" id="KW-1185">Reference proteome</keyword>
<evidence type="ECO:0000256" key="1">
    <source>
        <dbReference type="ARBA" id="ARBA00004196"/>
    </source>
</evidence>
<gene>
    <name evidence="6" type="ORF">Y5W_01120</name>
</gene>
<protein>
    <submittedName>
        <fullName evidence="6">HlyD family protein secretion protein</fullName>
    </submittedName>
</protein>
<dbReference type="EMBL" id="ARXX01000012">
    <property type="protein sequence ID" value="MBF5055826.1"/>
    <property type="molecule type" value="Genomic_DNA"/>
</dbReference>
<dbReference type="InterPro" id="IPR058625">
    <property type="entry name" value="MdtA-like_BSH"/>
</dbReference>
<dbReference type="InterPro" id="IPR050739">
    <property type="entry name" value="MFP"/>
</dbReference>
<accession>A0ABS0ANV9</accession>
<evidence type="ECO:0000313" key="6">
    <source>
        <dbReference type="EMBL" id="MBF5055826.1"/>
    </source>
</evidence>
<dbReference type="PANTHER" id="PTHR30386:SF19">
    <property type="entry name" value="MULTIDRUG EXPORT PROTEIN EMRA-RELATED"/>
    <property type="match status" value="1"/>
</dbReference>
<feature type="domain" description="Multidrug resistance protein MdtA-like barrel-sandwich hybrid" evidence="4">
    <location>
        <begin position="45"/>
        <end position="228"/>
    </location>
</feature>
<comment type="similarity">
    <text evidence="2">Belongs to the membrane fusion protein (MFP) (TC 8.A.1) family.</text>
</comment>
<evidence type="ECO:0000256" key="2">
    <source>
        <dbReference type="ARBA" id="ARBA00009477"/>
    </source>
</evidence>
<dbReference type="InterPro" id="IPR058636">
    <property type="entry name" value="Beta-barrel_YknX"/>
</dbReference>
<evidence type="ECO:0000256" key="3">
    <source>
        <dbReference type="SAM" id="Coils"/>
    </source>
</evidence>
<dbReference type="Gene3D" id="2.40.30.170">
    <property type="match status" value="1"/>
</dbReference>
<organism evidence="6 7">
    <name type="scientific">Alloalcanivorax profundimaris</name>
    <dbReference type="NCBI Taxonomy" id="2735259"/>
    <lineage>
        <taxon>Bacteria</taxon>
        <taxon>Pseudomonadati</taxon>
        <taxon>Pseudomonadota</taxon>
        <taxon>Gammaproteobacteria</taxon>
        <taxon>Oceanospirillales</taxon>
        <taxon>Alcanivoracaceae</taxon>
        <taxon>Alloalcanivorax</taxon>
    </lineage>
</organism>